<feature type="domain" description="Alpha-L-arabinofuranosidase C-terminal" evidence="7">
    <location>
        <begin position="484"/>
        <end position="667"/>
    </location>
</feature>
<dbReference type="GO" id="GO:0046556">
    <property type="term" value="F:alpha-L-arabinofuranosidase activity"/>
    <property type="evidence" value="ECO:0007669"/>
    <property type="project" value="UniProtKB-EC"/>
</dbReference>
<dbReference type="InterPro" id="IPR013780">
    <property type="entry name" value="Glyco_hydro_b"/>
</dbReference>
<evidence type="ECO:0000256" key="5">
    <source>
        <dbReference type="ARBA" id="ARBA00022801"/>
    </source>
</evidence>
<dbReference type="PANTHER" id="PTHR31776:SF0">
    <property type="entry name" value="ALPHA-L-ARABINOFURANOSIDASE 1"/>
    <property type="match status" value="1"/>
</dbReference>
<keyword evidence="6" id="KW-0325">Glycoprotein</keyword>
<dbReference type="InterPro" id="IPR055235">
    <property type="entry name" value="ASD1_cat"/>
</dbReference>
<dbReference type="RefSeq" id="WP_021935858.1">
    <property type="nucleotide sequence ID" value="NZ_CAXSTI010000004.1"/>
</dbReference>
<keyword evidence="5" id="KW-0378">Hydrolase</keyword>
<name>A0A7J4XGB3_9BACE</name>
<comment type="catalytic activity">
    <reaction evidence="1">
        <text>Hydrolysis of terminal non-reducing alpha-L-arabinofuranoside residues in alpha-L-arabinosides.</text>
        <dbReference type="EC" id="3.2.1.55"/>
    </reaction>
</comment>
<dbReference type="SUPFAM" id="SSF49785">
    <property type="entry name" value="Galactose-binding domain-like"/>
    <property type="match status" value="1"/>
</dbReference>
<dbReference type="GO" id="GO:0046373">
    <property type="term" value="P:L-arabinose metabolic process"/>
    <property type="evidence" value="ECO:0007669"/>
    <property type="project" value="InterPro"/>
</dbReference>
<dbReference type="SMART" id="SM00813">
    <property type="entry name" value="Alpha-L-AF_C"/>
    <property type="match status" value="1"/>
</dbReference>
<comment type="caution">
    <text evidence="8">The sequence shown here is derived from an EMBL/GenBank/DDBJ whole genome shotgun (WGS) entry which is preliminary data.</text>
</comment>
<dbReference type="Proteomes" id="UP000422221">
    <property type="component" value="Unassembled WGS sequence"/>
</dbReference>
<evidence type="ECO:0000313" key="8">
    <source>
        <dbReference type="EMBL" id="KAA3761957.1"/>
    </source>
</evidence>
<dbReference type="SUPFAM" id="SSF51011">
    <property type="entry name" value="Glycosyl hydrolase domain"/>
    <property type="match status" value="1"/>
</dbReference>
<evidence type="ECO:0000256" key="1">
    <source>
        <dbReference type="ARBA" id="ARBA00001462"/>
    </source>
</evidence>
<dbReference type="AlphaFoldDB" id="A0A7J4XGB3"/>
<dbReference type="InterPro" id="IPR010720">
    <property type="entry name" value="Alpha-L-AF_C"/>
</dbReference>
<dbReference type="PANTHER" id="PTHR31776">
    <property type="entry name" value="ALPHA-L-ARABINOFURANOSIDASE 1"/>
    <property type="match status" value="1"/>
</dbReference>
<dbReference type="FunFam" id="3.20.20.80:FF:000090">
    <property type="entry name" value="Alpha-L-arabinofuranosidase A"/>
    <property type="match status" value="1"/>
</dbReference>
<accession>A0A7J4XGB3</accession>
<keyword evidence="4" id="KW-0732">Signal</keyword>
<evidence type="ECO:0000259" key="7">
    <source>
        <dbReference type="SMART" id="SM00813"/>
    </source>
</evidence>
<evidence type="ECO:0000256" key="6">
    <source>
        <dbReference type="ARBA" id="ARBA00023180"/>
    </source>
</evidence>
<organism evidence="8 9">
    <name type="scientific">Bacteroides salyersiae</name>
    <dbReference type="NCBI Taxonomy" id="291644"/>
    <lineage>
        <taxon>Bacteria</taxon>
        <taxon>Pseudomonadati</taxon>
        <taxon>Bacteroidota</taxon>
        <taxon>Bacteroidia</taxon>
        <taxon>Bacteroidales</taxon>
        <taxon>Bacteroidaceae</taxon>
        <taxon>Bacteroides</taxon>
    </lineage>
</organism>
<dbReference type="InterPro" id="IPR017853">
    <property type="entry name" value="GH"/>
</dbReference>
<dbReference type="Gene3D" id="2.60.40.1180">
    <property type="entry name" value="Golgi alpha-mannosidase II"/>
    <property type="match status" value="1"/>
</dbReference>
<dbReference type="GeneID" id="93116424"/>
<dbReference type="Pfam" id="PF22848">
    <property type="entry name" value="ASD1_dom"/>
    <property type="match status" value="1"/>
</dbReference>
<dbReference type="InterPro" id="IPR003305">
    <property type="entry name" value="CenC_carb-bd"/>
</dbReference>
<dbReference type="EC" id="3.2.1.55" evidence="3"/>
<dbReference type="EMBL" id="VWMK01000016">
    <property type="protein sequence ID" value="KAA3761957.1"/>
    <property type="molecule type" value="Genomic_DNA"/>
</dbReference>
<evidence type="ECO:0000313" key="9">
    <source>
        <dbReference type="Proteomes" id="UP000422221"/>
    </source>
</evidence>
<dbReference type="Gene3D" id="2.60.120.260">
    <property type="entry name" value="Galactose-binding domain-like"/>
    <property type="match status" value="1"/>
</dbReference>
<reference evidence="8 9" key="1">
    <citation type="journal article" date="2019" name="Nat. Med.">
        <title>A library of human gut bacterial isolates paired with longitudinal multiomics data enables mechanistic microbiome research.</title>
        <authorList>
            <person name="Poyet M."/>
            <person name="Groussin M."/>
            <person name="Gibbons S.M."/>
            <person name="Avila-Pacheco J."/>
            <person name="Jiang X."/>
            <person name="Kearney S.M."/>
            <person name="Perrotta A.R."/>
            <person name="Berdy B."/>
            <person name="Zhao S."/>
            <person name="Lieberman T.D."/>
            <person name="Swanson P.K."/>
            <person name="Smith M."/>
            <person name="Roesemann S."/>
            <person name="Alexander J.E."/>
            <person name="Rich S.A."/>
            <person name="Livny J."/>
            <person name="Vlamakis H."/>
            <person name="Clish C."/>
            <person name="Bullock K."/>
            <person name="Deik A."/>
            <person name="Scott J."/>
            <person name="Pierce K.A."/>
            <person name="Xavier R.J."/>
            <person name="Alm E.J."/>
        </authorList>
    </citation>
    <scope>NUCLEOTIDE SEQUENCE [LARGE SCALE GENOMIC DNA]</scope>
    <source>
        <strain evidence="8 9">BIOML-A10</strain>
    </source>
</reference>
<evidence type="ECO:0000256" key="3">
    <source>
        <dbReference type="ARBA" id="ARBA00012670"/>
    </source>
</evidence>
<evidence type="ECO:0000256" key="4">
    <source>
        <dbReference type="ARBA" id="ARBA00022729"/>
    </source>
</evidence>
<sequence>MKNMRKIKVLLILLILPVLNGRAFTEKELVADGQEKNRTQERSGVPSTGDVDVASLEIDASRLGAPIQSTMYGVFFEDINFGADGGLYAELIKNRSFEFPQPLVGWVPFGQVEVKTDRPCFDRNPHYVSITNDGRLLRAGLDNEGFRGIGLKEGREYCFSAYVRSRDDKPMTLSVELVNRGGENPLKKDIKIRGNEWQKITARLTSPFTDTHSRLRIVLKNRGTVDMDHISLFPADTWKGRENGLRKDLAQALYDLNPGVFRFPGGCIVEGNSLATRYQWKNTVGPVENRPSNENRWNYTFKHKAFPDYFQSYGLGFFEYFLLSEDLGAEPLPILSCGLSCQYESNEVVLLDSLQPYIDDALDLIEFANGPVTSVWGKIRADMGHPEPFHLKFIGIGNEQWGSVYPERLEMFVKAIRARYPDVKIVGSSGPSADGEHFDYLWPEMKRIGVDLVDEHYYMEPEWFFANAHRYDNYDRKGPKVFAGEYASHDHTTKKDNNFLTALSEAAFMTGLERNADVVHMATYAPLFAHVDAWQWNPDLIWYDNLQMVRTPNYYVQQLYGMNAGTHILPVTLKGKTEGVLYASAVWDDKTKEIILKVVNRSETSQSLSFAVDGLKKRVLSGGTHIYLASDDLKAKNVLGEPERIVPHVRPLNMDGNHLQLEIAPQSFNVYRIR</sequence>
<dbReference type="InterPro" id="IPR008979">
    <property type="entry name" value="Galactose-bd-like_sf"/>
</dbReference>
<dbReference type="InterPro" id="IPR051563">
    <property type="entry name" value="Glycosyl_Hydrolase_51"/>
</dbReference>
<dbReference type="Pfam" id="PF02018">
    <property type="entry name" value="CBM_4_9"/>
    <property type="match status" value="1"/>
</dbReference>
<evidence type="ECO:0000256" key="2">
    <source>
        <dbReference type="ARBA" id="ARBA00007186"/>
    </source>
</evidence>
<dbReference type="Pfam" id="PF06964">
    <property type="entry name" value="Alpha-L-AF_C"/>
    <property type="match status" value="1"/>
</dbReference>
<gene>
    <name evidence="8" type="ORF">F3F73_15660</name>
</gene>
<proteinExistence type="inferred from homology"/>
<protein>
    <recommendedName>
        <fullName evidence="3">non-reducing end alpha-L-arabinofuranosidase</fullName>
        <ecNumber evidence="3">3.2.1.55</ecNumber>
    </recommendedName>
</protein>
<dbReference type="SUPFAM" id="SSF51445">
    <property type="entry name" value="(Trans)glycosidases"/>
    <property type="match status" value="1"/>
</dbReference>
<dbReference type="Gene3D" id="3.20.20.80">
    <property type="entry name" value="Glycosidases"/>
    <property type="match status" value="1"/>
</dbReference>
<comment type="similarity">
    <text evidence="2">Belongs to the glycosyl hydrolase 51 family.</text>
</comment>